<dbReference type="SUPFAM" id="SSF53323">
    <property type="entry name" value="Pyruvate-ferredoxin oxidoreductase, PFOR, domain III"/>
    <property type="match status" value="1"/>
</dbReference>
<dbReference type="GO" id="GO:0006979">
    <property type="term" value="P:response to oxidative stress"/>
    <property type="evidence" value="ECO:0007669"/>
    <property type="project" value="TreeGrafter"/>
</dbReference>
<dbReference type="Proteomes" id="UP000231464">
    <property type="component" value="Unassembled WGS sequence"/>
</dbReference>
<reference evidence="5" key="1">
    <citation type="submission" date="2017-09" db="EMBL/GenBank/DDBJ databases">
        <title>Depth-based differentiation of microbial function through sediment-hosted aquifers and enrichment of novel symbionts in the deep terrestrial subsurface.</title>
        <authorList>
            <person name="Probst A.J."/>
            <person name="Ladd B."/>
            <person name="Jarett J.K."/>
            <person name="Geller-Mcgrath D.E."/>
            <person name="Sieber C.M.K."/>
            <person name="Emerson J.B."/>
            <person name="Anantharaman K."/>
            <person name="Thomas B.C."/>
            <person name="Malmstrom R."/>
            <person name="Stieglmeier M."/>
            <person name="Klingl A."/>
            <person name="Woyke T."/>
            <person name="Ryan C.M."/>
            <person name="Banfield J.F."/>
        </authorList>
    </citation>
    <scope>NUCLEOTIDE SEQUENCE [LARGE SCALE GENOMIC DNA]</scope>
</reference>
<dbReference type="Gene3D" id="3.40.50.970">
    <property type="match status" value="1"/>
</dbReference>
<dbReference type="NCBIfam" id="TIGR03710">
    <property type="entry name" value="OAFO_sf"/>
    <property type="match status" value="1"/>
</dbReference>
<dbReference type="SUPFAM" id="SSF52922">
    <property type="entry name" value="TK C-terminal domain-like"/>
    <property type="match status" value="1"/>
</dbReference>
<dbReference type="InterPro" id="IPR002869">
    <property type="entry name" value="Pyrv_flavodox_OxRed_cen"/>
</dbReference>
<dbReference type="InterPro" id="IPR050722">
    <property type="entry name" value="Pyruvate:ferred/Flavod_OxRd"/>
</dbReference>
<dbReference type="GO" id="GO:0016903">
    <property type="term" value="F:oxidoreductase activity, acting on the aldehyde or oxo group of donors"/>
    <property type="evidence" value="ECO:0007669"/>
    <property type="project" value="InterPro"/>
</dbReference>
<comment type="caution">
    <text evidence="4">The sequence shown here is derived from an EMBL/GenBank/DDBJ whole genome shotgun (WGS) entry which is preliminary data.</text>
</comment>
<dbReference type="Gene3D" id="3.40.50.920">
    <property type="match status" value="1"/>
</dbReference>
<dbReference type="EMBL" id="PFBP01000032">
    <property type="protein sequence ID" value="PIT89811.1"/>
    <property type="molecule type" value="Genomic_DNA"/>
</dbReference>
<dbReference type="InterPro" id="IPR019752">
    <property type="entry name" value="Pyrv/ketoisovalerate_OxRed_cat"/>
</dbReference>
<dbReference type="InterPro" id="IPR009014">
    <property type="entry name" value="Transketo_C/PFOR_II"/>
</dbReference>
<dbReference type="Gene3D" id="3.40.920.10">
    <property type="entry name" value="Pyruvate-ferredoxin oxidoreductase, PFOR, domain III"/>
    <property type="match status" value="1"/>
</dbReference>
<protein>
    <submittedName>
        <fullName evidence="4">2-oxoacid:acceptor oxidoreductase subunit alpha</fullName>
    </submittedName>
</protein>
<evidence type="ECO:0000259" key="3">
    <source>
        <dbReference type="Pfam" id="PF01855"/>
    </source>
</evidence>
<dbReference type="InterPro" id="IPR002880">
    <property type="entry name" value="Pyrv_Fd/Flavodoxin_OxRdtase_N"/>
</dbReference>
<proteinExistence type="predicted"/>
<organism evidence="4 5">
    <name type="scientific">Candidatus Kuenenbacteria bacterium CG10_big_fil_rev_8_21_14_0_10_36_11</name>
    <dbReference type="NCBI Taxonomy" id="1974618"/>
    <lineage>
        <taxon>Bacteria</taxon>
        <taxon>Candidatus Kueneniibacteriota</taxon>
    </lineage>
</organism>
<dbReference type="PANTHER" id="PTHR32154">
    <property type="entry name" value="PYRUVATE-FLAVODOXIN OXIDOREDUCTASE-RELATED"/>
    <property type="match status" value="1"/>
</dbReference>
<accession>A0A2M6WAM8</accession>
<keyword evidence="1" id="KW-0560">Oxidoreductase</keyword>
<evidence type="ECO:0000256" key="1">
    <source>
        <dbReference type="ARBA" id="ARBA00023002"/>
    </source>
</evidence>
<evidence type="ECO:0000313" key="4">
    <source>
        <dbReference type="EMBL" id="PIT89811.1"/>
    </source>
</evidence>
<dbReference type="FunFam" id="3.40.50.970:FF:000022">
    <property type="entry name" value="2-oxoglutarate ferredoxin oxidoreductase alpha subunit"/>
    <property type="match status" value="1"/>
</dbReference>
<dbReference type="AlphaFoldDB" id="A0A2M6WAM8"/>
<evidence type="ECO:0000259" key="2">
    <source>
        <dbReference type="Pfam" id="PF01558"/>
    </source>
</evidence>
<feature type="domain" description="Pyruvate/ketoisovalerate oxidoreductase catalytic" evidence="2">
    <location>
        <begin position="13"/>
        <end position="173"/>
    </location>
</feature>
<dbReference type="Pfam" id="PF01558">
    <property type="entry name" value="POR"/>
    <property type="match status" value="1"/>
</dbReference>
<dbReference type="PANTHER" id="PTHR32154:SF20">
    <property type="entry name" value="2-OXOGLUTARATE OXIDOREDUCTASE SUBUNIT KORA"/>
    <property type="match status" value="1"/>
</dbReference>
<dbReference type="CDD" id="cd07034">
    <property type="entry name" value="TPP_PYR_PFOR_IOR-alpha_like"/>
    <property type="match status" value="1"/>
</dbReference>
<name>A0A2M6WAM8_9BACT</name>
<dbReference type="SUPFAM" id="SSF52518">
    <property type="entry name" value="Thiamin diphosphate-binding fold (THDP-binding)"/>
    <property type="match status" value="1"/>
</dbReference>
<dbReference type="Pfam" id="PF01855">
    <property type="entry name" value="POR_N"/>
    <property type="match status" value="1"/>
</dbReference>
<sequence length="607" mass="67195">MNNISIKIAGPAGFGIKVTGQILAKVFLRLGADVFAYTEYPSLIRGGHNTYQIDISDTDVSSPSEKTDILIAFTSEALSKEINNINNEAIVICDEKITLDSRLRENDKVVMAPLVEIAKNAGGELMKNTVALGLLLKILNLPLEKANEVLADTFGNKGEVAEQNKKALKEGYEWTLKHLNTKTLKHLNIFLNSLKLLKDKNNDGLLITGNQACALGAIAAGCQIYSAYPMTPATEILHYLEAKQKITNMIIHQGEDEIAVIHSALGASFAGARTACGTSGGGFALMTEGLSLAGQLELPIVIFEVMRPGPATGLPTWTEQGDLSFVLTAGHGDFPRAVLAPGNPADCFKLTQTAFNIADKYQIPVFVLSDKFLGESAYSISAEIFDKIELIDRGRIIKSLKQLNTKTLKSDTSEIFARYKLENDGVSWRTIPGVDNGEHMCSSTEHNENGLRCGEYICNSDEHNEVGFSDEVNEVRKKMVDKRQQKLIELQKKIPLPKIYGPADAEMTLVCWGSMLGPCLDSIKIQEYKNKKINVLHFSYIYPLPNSLDKFLKEFKKLVLVENNKTAQFGKLIRQEIGLEIKDKILKYDGRPIWKEEIIREIEKLKN</sequence>
<feature type="domain" description="Pyruvate flavodoxin/ferredoxin oxidoreductase pyrimidine binding" evidence="3">
    <location>
        <begin position="216"/>
        <end position="384"/>
    </location>
</feature>
<evidence type="ECO:0000313" key="5">
    <source>
        <dbReference type="Proteomes" id="UP000231464"/>
    </source>
</evidence>
<dbReference type="InterPro" id="IPR022367">
    <property type="entry name" value="2-oxoacid/accept_OxRdtase_asu"/>
</dbReference>
<gene>
    <name evidence="4" type="ORF">COU23_01940</name>
</gene>
<dbReference type="InterPro" id="IPR029061">
    <property type="entry name" value="THDP-binding"/>
</dbReference>